<dbReference type="InterPro" id="IPR001799">
    <property type="entry name" value="Ephrin_RBD"/>
</dbReference>
<reference evidence="5 6" key="1">
    <citation type="journal article" date="2018" name="Sci. Rep.">
        <title>Comparative analysis of the Pocillopora damicornis genome highlights role of immune system in coral evolution.</title>
        <authorList>
            <person name="Cunning R."/>
            <person name="Bay R.A."/>
            <person name="Gillette P."/>
            <person name="Baker A.C."/>
            <person name="Traylor-Knowles N."/>
        </authorList>
    </citation>
    <scope>NUCLEOTIDE SEQUENCE [LARGE SCALE GENOMIC DNA]</scope>
    <source>
        <strain evidence="5">RSMAS</strain>
        <tissue evidence="5">Whole animal</tissue>
    </source>
</reference>
<protein>
    <recommendedName>
        <fullName evidence="7">Fibrinogen C-terminal domain-containing protein</fullName>
    </recommendedName>
</protein>
<dbReference type="Pfam" id="PF00147">
    <property type="entry name" value="Fibrinogen_C"/>
    <property type="match status" value="2"/>
</dbReference>
<evidence type="ECO:0000313" key="5">
    <source>
        <dbReference type="EMBL" id="RMX46371.1"/>
    </source>
</evidence>
<dbReference type="InterPro" id="IPR002181">
    <property type="entry name" value="Fibrinogen_a/b/g_C_dom"/>
</dbReference>
<evidence type="ECO:0000259" key="4">
    <source>
        <dbReference type="PROSITE" id="PS51551"/>
    </source>
</evidence>
<proteinExistence type="inferred from homology"/>
<comment type="similarity">
    <text evidence="1">Belongs to the ephrin family.</text>
</comment>
<dbReference type="CDD" id="cd00087">
    <property type="entry name" value="FReD"/>
    <property type="match status" value="2"/>
</dbReference>
<dbReference type="Pfam" id="PF00812">
    <property type="entry name" value="Ephrin"/>
    <property type="match status" value="1"/>
</dbReference>
<dbReference type="Gene3D" id="3.90.215.10">
    <property type="entry name" value="Gamma Fibrinogen, chain A, domain 1"/>
    <property type="match status" value="2"/>
</dbReference>
<dbReference type="SUPFAM" id="SSF56496">
    <property type="entry name" value="Fibrinogen C-terminal domain-like"/>
    <property type="match status" value="2"/>
</dbReference>
<dbReference type="GO" id="GO:0005615">
    <property type="term" value="C:extracellular space"/>
    <property type="evidence" value="ECO:0007669"/>
    <property type="project" value="TreeGrafter"/>
</dbReference>
<dbReference type="Proteomes" id="UP000275408">
    <property type="component" value="Unassembled WGS sequence"/>
</dbReference>
<dbReference type="Gene3D" id="2.60.40.420">
    <property type="entry name" value="Cupredoxins - blue copper proteins"/>
    <property type="match status" value="2"/>
</dbReference>
<evidence type="ECO:0000256" key="2">
    <source>
        <dbReference type="SAM" id="SignalP"/>
    </source>
</evidence>
<keyword evidence="6" id="KW-1185">Reference proteome</keyword>
<feature type="domain" description="Ephrin RBD" evidence="4">
    <location>
        <begin position="22"/>
        <end position="170"/>
    </location>
</feature>
<dbReference type="PROSITE" id="PS51551">
    <property type="entry name" value="EPHRIN_RBD_2"/>
    <property type="match status" value="2"/>
</dbReference>
<dbReference type="PANTHER" id="PTHR19143">
    <property type="entry name" value="FIBRINOGEN/TENASCIN/ANGIOPOEITIN"/>
    <property type="match status" value="1"/>
</dbReference>
<dbReference type="OrthoDB" id="5979659at2759"/>
<dbReference type="AlphaFoldDB" id="A0A3M6TYF0"/>
<gene>
    <name evidence="5" type="ORF">pdam_00000678</name>
</gene>
<feature type="domain" description="Fibrinogen C-terminal" evidence="3">
    <location>
        <begin position="337"/>
        <end position="557"/>
    </location>
</feature>
<dbReference type="PROSITE" id="PS51406">
    <property type="entry name" value="FIBRINOGEN_C_2"/>
    <property type="match status" value="2"/>
</dbReference>
<accession>A0A3M6TYF0</accession>
<sequence>MLKPQQFVKFLFLVSVSFASAGYHPSLHWDPRNPLFKQNVEINVLQNSKLNVLCPNPGSVLQDQESGIPQELMYENMWIVTKEDYDMCKVNISAGRRILSCDSPLKLKYYQMVFRAYSPPRLDESVDIRLEFAPGTKYYFIATSNGMKNSLSNYDGGHCLTSNMKMVIHVCNGSSDPKCIDAPKISPSSSVSSCAPVTERVHHSSTPSLSSRGSSSVLVHQSSPTQYFSTTTFAGLTNTTLALKSSATVQCQEFKASSSEGFLSLFANQSRQLAEICNYTSIIPDLELILQGINSSQTVTQEAQTEHETNVTQNCTKEQNSAVVAQNALIAPACSLGHRAPVLPSCDALLLSGYTLSGIYRIDPLDGNGGFGVNCDNDNGGGGWSVILRRYDGSLDFDRGWSAYLEGLGDLTGEFWLGLEKMYRLTGGSYFNLRFDLESSKGIKKYAEYEGCLLDKERKYKITVGSYSGDAGDSFSYHSGMKFSTKNKDYDQSTLKCAQVAGGGWWFNDCQRACLTGSYENGTHSSQGIVGIQWQAWTGANHSLSKKNLTMKVPAHSKMKIVCPNPASVLQETESSIPLEQMYSNLWMVTKQEFDICKINASDQSFSNEKRLLMSCNNPLQLKYYEMVFRAYTVPGSIAYEPGNSYYFIGTSDGTNHSLANHEGGHCLSSNMRMSIYVCNGNPTCHADQQSSLSPTPSHSSQSSVFSVSTPTARITTSSTLVTNSWSYMFPSVSAVSSASTALALQSSIAVQCQGQTTETDGSSLKVITAKPAQRHCKNWLKKNYTESGSYRLLINWKTWQTNDRFRVYCDQETAGGGWTLWMRRFDGYIGFNRDWDSYEEGFGDTSGEFWLGLRSMEKIHADSKFSIRLDMETSDGSKDYAEYTNCELGDWQTMYTLTVGSFVGGGAGDSLSFQNGTKFSTFDKNNMQNTSTNCAQDTKGGWWFNDCQRKACLTGKYKNGIRWDSWKGSNETLSKIEMKVRPV</sequence>
<name>A0A3M6TYF0_POCDA</name>
<dbReference type="InterPro" id="IPR014716">
    <property type="entry name" value="Fibrinogen_a/b/g_C_1"/>
</dbReference>
<comment type="caution">
    <text evidence="1">Lacks conserved residue(s) required for the propagation of feature annotation.</text>
</comment>
<evidence type="ECO:0008006" key="7">
    <source>
        <dbReference type="Google" id="ProtNLM"/>
    </source>
</evidence>
<evidence type="ECO:0000259" key="3">
    <source>
        <dbReference type="PROSITE" id="PS51406"/>
    </source>
</evidence>
<dbReference type="EMBL" id="RCHS01002704">
    <property type="protein sequence ID" value="RMX46371.1"/>
    <property type="molecule type" value="Genomic_DNA"/>
</dbReference>
<dbReference type="SMART" id="SM00186">
    <property type="entry name" value="FBG"/>
    <property type="match status" value="2"/>
</dbReference>
<dbReference type="InterPro" id="IPR036056">
    <property type="entry name" value="Fibrinogen-like_C"/>
</dbReference>
<feature type="domain" description="Ephrin RBD" evidence="4">
    <location>
        <begin position="530"/>
        <end position="678"/>
    </location>
</feature>
<keyword evidence="2" id="KW-0732">Signal</keyword>
<comment type="caution">
    <text evidence="5">The sequence shown here is derived from an EMBL/GenBank/DDBJ whole genome shotgun (WGS) entry which is preliminary data.</text>
</comment>
<dbReference type="InterPro" id="IPR050373">
    <property type="entry name" value="Fibrinogen_C-term_domain"/>
</dbReference>
<feature type="chain" id="PRO_5018070548" description="Fibrinogen C-terminal domain-containing protein" evidence="2">
    <location>
        <begin position="22"/>
        <end position="984"/>
    </location>
</feature>
<organism evidence="5 6">
    <name type="scientific">Pocillopora damicornis</name>
    <name type="common">Cauliflower coral</name>
    <name type="synonym">Millepora damicornis</name>
    <dbReference type="NCBI Taxonomy" id="46731"/>
    <lineage>
        <taxon>Eukaryota</taxon>
        <taxon>Metazoa</taxon>
        <taxon>Cnidaria</taxon>
        <taxon>Anthozoa</taxon>
        <taxon>Hexacorallia</taxon>
        <taxon>Scleractinia</taxon>
        <taxon>Astrocoeniina</taxon>
        <taxon>Pocilloporidae</taxon>
        <taxon>Pocillopora</taxon>
    </lineage>
</organism>
<dbReference type="GO" id="GO:0016020">
    <property type="term" value="C:membrane"/>
    <property type="evidence" value="ECO:0007669"/>
    <property type="project" value="InterPro"/>
</dbReference>
<dbReference type="NCBIfam" id="NF040941">
    <property type="entry name" value="GGGWT_bact"/>
    <property type="match status" value="1"/>
</dbReference>
<feature type="signal peptide" evidence="2">
    <location>
        <begin position="1"/>
        <end position="21"/>
    </location>
</feature>
<evidence type="ECO:0000256" key="1">
    <source>
        <dbReference type="PROSITE-ProRule" id="PRU00884"/>
    </source>
</evidence>
<evidence type="ECO:0000313" key="6">
    <source>
        <dbReference type="Proteomes" id="UP000275408"/>
    </source>
</evidence>
<feature type="domain" description="Fibrinogen C-terminal" evidence="3">
    <location>
        <begin position="768"/>
        <end position="984"/>
    </location>
</feature>
<dbReference type="InterPro" id="IPR008972">
    <property type="entry name" value="Cupredoxin"/>
</dbReference>
<dbReference type="SUPFAM" id="SSF49503">
    <property type="entry name" value="Cupredoxins"/>
    <property type="match status" value="2"/>
</dbReference>